<gene>
    <name evidence="2" type="ORF">SAMN00790413_06263</name>
</gene>
<name>A0A1W1VUC8_9DEIO</name>
<protein>
    <submittedName>
        <fullName evidence="2">Uncharacterized protein</fullName>
    </submittedName>
</protein>
<feature type="compositionally biased region" description="Low complexity" evidence="1">
    <location>
        <begin position="1"/>
        <end position="17"/>
    </location>
</feature>
<evidence type="ECO:0000313" key="2">
    <source>
        <dbReference type="EMBL" id="SMB96982.1"/>
    </source>
</evidence>
<organism evidence="2 3">
    <name type="scientific">Deinococcus hopiensis KR-140</name>
    <dbReference type="NCBI Taxonomy" id="695939"/>
    <lineage>
        <taxon>Bacteria</taxon>
        <taxon>Thermotogati</taxon>
        <taxon>Deinococcota</taxon>
        <taxon>Deinococci</taxon>
        <taxon>Deinococcales</taxon>
        <taxon>Deinococcaceae</taxon>
        <taxon>Deinococcus</taxon>
    </lineage>
</organism>
<sequence>MLLAAARAPGAAQSGGATFSSRSARNDPKKGEAGQIAPGDHVRNPVSVPREEDPFHNWKVFTLGKRYRDVHTGMEGVAAAKHIHLYAGVRISAEFLKDGRPETEVFGEQRLKPVDVEEVVEPQATSGDSGMILASPPFLVDDTGMSGNLLRKTVFRSTTAD</sequence>
<dbReference type="AlphaFoldDB" id="A0A1W1VUC8"/>
<dbReference type="EMBL" id="FWWU01000010">
    <property type="protein sequence ID" value="SMB96982.1"/>
    <property type="molecule type" value="Genomic_DNA"/>
</dbReference>
<evidence type="ECO:0000256" key="1">
    <source>
        <dbReference type="SAM" id="MobiDB-lite"/>
    </source>
</evidence>
<feature type="region of interest" description="Disordered" evidence="1">
    <location>
        <begin position="1"/>
        <end position="50"/>
    </location>
</feature>
<evidence type="ECO:0000313" key="3">
    <source>
        <dbReference type="Proteomes" id="UP000192582"/>
    </source>
</evidence>
<accession>A0A1W1VUC8</accession>
<proteinExistence type="predicted"/>
<keyword evidence="3" id="KW-1185">Reference proteome</keyword>
<dbReference type="Proteomes" id="UP000192582">
    <property type="component" value="Unassembled WGS sequence"/>
</dbReference>
<reference evidence="2 3" key="1">
    <citation type="submission" date="2017-04" db="EMBL/GenBank/DDBJ databases">
        <authorList>
            <person name="Afonso C.L."/>
            <person name="Miller P.J."/>
            <person name="Scott M.A."/>
            <person name="Spackman E."/>
            <person name="Goraichik I."/>
            <person name="Dimitrov K.M."/>
            <person name="Suarez D.L."/>
            <person name="Swayne D.E."/>
        </authorList>
    </citation>
    <scope>NUCLEOTIDE SEQUENCE [LARGE SCALE GENOMIC DNA]</scope>
    <source>
        <strain evidence="2 3">KR-140</strain>
    </source>
</reference>